<dbReference type="EMBL" id="CP092625">
    <property type="protein sequence ID" value="UMM43468.1"/>
    <property type="molecule type" value="Genomic_DNA"/>
</dbReference>
<dbReference type="GO" id="GO:0016705">
    <property type="term" value="F:oxidoreductase activity, acting on paired donors, with incorporation or reduction of molecular oxygen"/>
    <property type="evidence" value="ECO:0007669"/>
    <property type="project" value="InterPro"/>
</dbReference>
<evidence type="ECO:0000256" key="5">
    <source>
        <dbReference type="ARBA" id="ARBA00023004"/>
    </source>
</evidence>
<keyword evidence="10" id="KW-1185">Reference proteome</keyword>
<evidence type="ECO:0000313" key="10">
    <source>
        <dbReference type="Proteomes" id="UP000829354"/>
    </source>
</evidence>
<dbReference type="PRINTS" id="PR00385">
    <property type="entry name" value="P450"/>
</dbReference>
<evidence type="ECO:0000256" key="6">
    <source>
        <dbReference type="ARBA" id="ARBA00023033"/>
    </source>
</evidence>
<dbReference type="Proteomes" id="UP000829354">
    <property type="component" value="Chromosome X"/>
</dbReference>
<reference evidence="9 10" key="1">
    <citation type="submission" date="2022-04" db="EMBL/GenBank/DDBJ databases">
        <title>Chromosome-level reference genomes for two strains of Caenorhabditis briggsae: an improved platform for comparative genomics.</title>
        <authorList>
            <person name="Stevens L."/>
            <person name="Andersen E."/>
        </authorList>
    </citation>
    <scope>NUCLEOTIDE SEQUENCE [LARGE SCALE GENOMIC DNA]</scope>
    <source>
        <strain evidence="9">VX34</strain>
        <tissue evidence="9">Whole-organism</tissue>
    </source>
</reference>
<dbReference type="InterPro" id="IPR002401">
    <property type="entry name" value="Cyt_P450_E_grp-I"/>
</dbReference>
<dbReference type="Gene3D" id="1.10.630.10">
    <property type="entry name" value="Cytochrome P450"/>
    <property type="match status" value="2"/>
</dbReference>
<evidence type="ECO:0000256" key="3">
    <source>
        <dbReference type="ARBA" id="ARBA00022723"/>
    </source>
</evidence>
<sequence length="585" mass="67285">MSDKPNMPYTQSVIHEVQRQSDMIPLLGTHKNNQDITVKGVNLSSGTVVYGQIWSIMNNDSVFEENHKFNPSRYLQADGKMLNKALLERTIPFSIGKRNCVGEGLALLYVVHFYWKVSKYPKGPFPLPLIGNIHQFPPDHVQLYFDEMSKIYGPCFTVWIPYPAIVLNDYEHVKEAFVTQGDTFTYRAHRSPETLLPVHDHTGILASDGDHWRLQRRTSLKILRDFGLGRNLMEEQVVRSVQEMMVQIENITDKNKVDMFWPIQLCVGNVINETLFGFHYKYEDSEKFKTFVRIVDKHLRHLQGTMPLLVSAFPWLRHLPIIGDIGYHNIKNNISSYQTFIEEEVTTQVKQYDGVSEPENFVHAYMQQMKQTGNPGLDIKNLCASVLDFWLAGMETTSNSLRWHLAYMMKYPEIQDKVRKEIFEVVGTSRLPSMSDKPNMPYTQAVIHEVQRCSNMLPFLGSHQCVEETSIKGKHVPAGTLVFAQIWSVMKNDPVFKDASEFNPDRYLQSDGKTFDKAVLEKTIPFSIGKRNCVGEGLARMELFLIFSALIQKYEFVPTSNIDLSPDWGVVMTSKPYTCQLLPQY</sequence>
<dbReference type="SUPFAM" id="SSF48264">
    <property type="entry name" value="Cytochrome P450"/>
    <property type="match status" value="2"/>
</dbReference>
<dbReference type="PRINTS" id="PR00463">
    <property type="entry name" value="EP450I"/>
</dbReference>
<keyword evidence="5 7" id="KW-0408">Iron</keyword>
<dbReference type="GO" id="GO:0005506">
    <property type="term" value="F:iron ion binding"/>
    <property type="evidence" value="ECO:0007669"/>
    <property type="project" value="InterPro"/>
</dbReference>
<evidence type="ECO:0000256" key="8">
    <source>
        <dbReference type="RuleBase" id="RU000461"/>
    </source>
</evidence>
<protein>
    <submittedName>
        <fullName evidence="9">Uncharacterized protein</fullName>
    </submittedName>
</protein>
<name>A0AAE9FIH2_CAEBR</name>
<keyword evidence="6 8" id="KW-0503">Monooxygenase</keyword>
<dbReference type="CDD" id="cd20617">
    <property type="entry name" value="CYP1_2-like"/>
    <property type="match status" value="1"/>
</dbReference>
<keyword evidence="4 8" id="KW-0560">Oxidoreductase</keyword>
<evidence type="ECO:0000256" key="7">
    <source>
        <dbReference type="PIRSR" id="PIRSR602401-1"/>
    </source>
</evidence>
<feature type="binding site" description="axial binding residue" evidence="7">
    <location>
        <position position="533"/>
    </location>
    <ligand>
        <name>heme</name>
        <dbReference type="ChEBI" id="CHEBI:30413"/>
    </ligand>
    <ligandPart>
        <name>Fe</name>
        <dbReference type="ChEBI" id="CHEBI:18248"/>
    </ligandPart>
</feature>
<accession>A0AAE9FIH2</accession>
<dbReference type="Pfam" id="PF00067">
    <property type="entry name" value="p450"/>
    <property type="match status" value="2"/>
</dbReference>
<evidence type="ECO:0000313" key="9">
    <source>
        <dbReference type="EMBL" id="UMM43468.1"/>
    </source>
</evidence>
<dbReference type="FunFam" id="1.10.630.10:FF:000036">
    <property type="entry name" value="CYtochrome P450 family"/>
    <property type="match status" value="1"/>
</dbReference>
<dbReference type="PANTHER" id="PTHR24284:SF10">
    <property type="entry name" value="CYTOCHROME P450 FAMILY"/>
    <property type="match status" value="1"/>
</dbReference>
<comment type="similarity">
    <text evidence="2 8">Belongs to the cytochrome P450 family.</text>
</comment>
<dbReference type="InterPro" id="IPR017972">
    <property type="entry name" value="Cyt_P450_CS"/>
</dbReference>
<evidence type="ECO:0000256" key="1">
    <source>
        <dbReference type="ARBA" id="ARBA00001971"/>
    </source>
</evidence>
<dbReference type="PROSITE" id="PS00086">
    <property type="entry name" value="CYTOCHROME_P450"/>
    <property type="match status" value="2"/>
</dbReference>
<keyword evidence="7 8" id="KW-0349">Heme</keyword>
<proteinExistence type="inferred from homology"/>
<comment type="cofactor">
    <cofactor evidence="1 7">
        <name>heme</name>
        <dbReference type="ChEBI" id="CHEBI:30413"/>
    </cofactor>
</comment>
<dbReference type="GO" id="GO:0004497">
    <property type="term" value="F:monooxygenase activity"/>
    <property type="evidence" value="ECO:0007669"/>
    <property type="project" value="UniProtKB-KW"/>
</dbReference>
<keyword evidence="3 7" id="KW-0479">Metal-binding</keyword>
<dbReference type="InterPro" id="IPR001128">
    <property type="entry name" value="Cyt_P450"/>
</dbReference>
<dbReference type="GO" id="GO:0020037">
    <property type="term" value="F:heme binding"/>
    <property type="evidence" value="ECO:0007669"/>
    <property type="project" value="InterPro"/>
</dbReference>
<dbReference type="AlphaFoldDB" id="A0AAE9FIH2"/>
<evidence type="ECO:0000256" key="4">
    <source>
        <dbReference type="ARBA" id="ARBA00023002"/>
    </source>
</evidence>
<organism evidence="9 10">
    <name type="scientific">Caenorhabditis briggsae</name>
    <dbReference type="NCBI Taxonomy" id="6238"/>
    <lineage>
        <taxon>Eukaryota</taxon>
        <taxon>Metazoa</taxon>
        <taxon>Ecdysozoa</taxon>
        <taxon>Nematoda</taxon>
        <taxon>Chromadorea</taxon>
        <taxon>Rhabditida</taxon>
        <taxon>Rhabditina</taxon>
        <taxon>Rhabditomorpha</taxon>
        <taxon>Rhabditoidea</taxon>
        <taxon>Rhabditidae</taxon>
        <taxon>Peloderinae</taxon>
        <taxon>Caenorhabditis</taxon>
    </lineage>
</organism>
<gene>
    <name evidence="9" type="ORF">L5515_018948</name>
</gene>
<dbReference type="PANTHER" id="PTHR24284">
    <property type="entry name" value="CYTOCHROME P450 FAMILY"/>
    <property type="match status" value="1"/>
</dbReference>
<dbReference type="InterPro" id="IPR036396">
    <property type="entry name" value="Cyt_P450_sf"/>
</dbReference>
<evidence type="ECO:0000256" key="2">
    <source>
        <dbReference type="ARBA" id="ARBA00010617"/>
    </source>
</evidence>